<dbReference type="SMART" id="SM00822">
    <property type="entry name" value="PKS_KR"/>
    <property type="match status" value="1"/>
</dbReference>
<dbReference type="PRINTS" id="PR00081">
    <property type="entry name" value="GDHRDH"/>
</dbReference>
<dbReference type="PANTHER" id="PTHR43639:SF9">
    <property type="entry name" value="BLL5898 PROTEIN"/>
    <property type="match status" value="1"/>
</dbReference>
<dbReference type="RefSeq" id="WP_345479621.1">
    <property type="nucleotide sequence ID" value="NZ_BAABLP010000001.1"/>
</dbReference>
<gene>
    <name evidence="4" type="ORF">GCM10025783_07620</name>
</gene>
<dbReference type="InterPro" id="IPR020904">
    <property type="entry name" value="Sc_DH/Rdtase_CS"/>
</dbReference>
<dbReference type="PANTHER" id="PTHR43639">
    <property type="entry name" value="OXIDOREDUCTASE, SHORT-CHAIN DEHYDROGENASE/REDUCTASE FAMILY (AFU_ORTHOLOGUE AFUA_5G02870)"/>
    <property type="match status" value="1"/>
</dbReference>
<comment type="caution">
    <text evidence="4">The sequence shown here is derived from an EMBL/GenBank/DDBJ whole genome shotgun (WGS) entry which is preliminary data.</text>
</comment>
<evidence type="ECO:0000256" key="2">
    <source>
        <dbReference type="ARBA" id="ARBA00023002"/>
    </source>
</evidence>
<dbReference type="PRINTS" id="PR00080">
    <property type="entry name" value="SDRFAMILY"/>
</dbReference>
<dbReference type="PROSITE" id="PS00061">
    <property type="entry name" value="ADH_SHORT"/>
    <property type="match status" value="1"/>
</dbReference>
<dbReference type="Proteomes" id="UP001500121">
    <property type="component" value="Unassembled WGS sequence"/>
</dbReference>
<dbReference type="InterPro" id="IPR057326">
    <property type="entry name" value="KR_dom"/>
</dbReference>
<protein>
    <submittedName>
        <fullName evidence="4">SDR family oxidoreductase</fullName>
    </submittedName>
</protein>
<evidence type="ECO:0000313" key="5">
    <source>
        <dbReference type="Proteomes" id="UP001500121"/>
    </source>
</evidence>
<sequence length="256" mass="25903">MTVNRYAVEDGAVLVTGGGSGIGLAIAQAFLDNGARVAVSGRRTEPLERFVAAAPAGRALAVPGDVGAPADVERIVRRTVEAFGGLDVVVSNAAGYASGELADLAVPEWEALRRTNVDGLFHLAQATVPHLEASRGTLIAVASVSGLYGDWGQAAYNATKHAVVGFVQSLALDLGGRGVRVNAVAPAFTQTEMTAGVGADDDALAPFLDRIALGRPGLPEDVAPAVLFLASADAGYITGSVLTVDGGTSASTGQPR</sequence>
<proteinExistence type="inferred from homology"/>
<dbReference type="CDD" id="cd05233">
    <property type="entry name" value="SDR_c"/>
    <property type="match status" value="1"/>
</dbReference>
<comment type="similarity">
    <text evidence="1">Belongs to the short-chain dehydrogenases/reductases (SDR) family.</text>
</comment>
<dbReference type="SUPFAM" id="SSF51735">
    <property type="entry name" value="NAD(P)-binding Rossmann-fold domains"/>
    <property type="match status" value="1"/>
</dbReference>
<reference evidence="5" key="1">
    <citation type="journal article" date="2019" name="Int. J. Syst. Evol. Microbiol.">
        <title>The Global Catalogue of Microorganisms (GCM) 10K type strain sequencing project: providing services to taxonomists for standard genome sequencing and annotation.</title>
        <authorList>
            <consortium name="The Broad Institute Genomics Platform"/>
            <consortium name="The Broad Institute Genome Sequencing Center for Infectious Disease"/>
            <person name="Wu L."/>
            <person name="Ma J."/>
        </authorList>
    </citation>
    <scope>NUCLEOTIDE SEQUENCE [LARGE SCALE GENOMIC DNA]</scope>
    <source>
        <strain evidence="5">JCM 19015</strain>
    </source>
</reference>
<dbReference type="Pfam" id="PF13561">
    <property type="entry name" value="adh_short_C2"/>
    <property type="match status" value="1"/>
</dbReference>
<dbReference type="InterPro" id="IPR036291">
    <property type="entry name" value="NAD(P)-bd_dom_sf"/>
</dbReference>
<feature type="domain" description="Ketoreductase" evidence="3">
    <location>
        <begin position="11"/>
        <end position="187"/>
    </location>
</feature>
<name>A0ABP8YVZ6_9MICO</name>
<dbReference type="Gene3D" id="3.40.50.720">
    <property type="entry name" value="NAD(P)-binding Rossmann-like Domain"/>
    <property type="match status" value="1"/>
</dbReference>
<keyword evidence="5" id="KW-1185">Reference proteome</keyword>
<keyword evidence="2" id="KW-0560">Oxidoreductase</keyword>
<accession>A0ABP8YVZ6</accession>
<organism evidence="4 5">
    <name type="scientific">Amnibacterium soli</name>
    <dbReference type="NCBI Taxonomy" id="1282736"/>
    <lineage>
        <taxon>Bacteria</taxon>
        <taxon>Bacillati</taxon>
        <taxon>Actinomycetota</taxon>
        <taxon>Actinomycetes</taxon>
        <taxon>Micrococcales</taxon>
        <taxon>Microbacteriaceae</taxon>
        <taxon>Amnibacterium</taxon>
    </lineage>
</organism>
<dbReference type="EMBL" id="BAABLP010000001">
    <property type="protein sequence ID" value="GAA4739312.1"/>
    <property type="molecule type" value="Genomic_DNA"/>
</dbReference>
<evidence type="ECO:0000259" key="3">
    <source>
        <dbReference type="SMART" id="SM00822"/>
    </source>
</evidence>
<evidence type="ECO:0000256" key="1">
    <source>
        <dbReference type="ARBA" id="ARBA00006484"/>
    </source>
</evidence>
<dbReference type="InterPro" id="IPR002347">
    <property type="entry name" value="SDR_fam"/>
</dbReference>
<evidence type="ECO:0000313" key="4">
    <source>
        <dbReference type="EMBL" id="GAA4739312.1"/>
    </source>
</evidence>